<evidence type="ECO:0000256" key="2">
    <source>
        <dbReference type="SAM" id="SignalP"/>
    </source>
</evidence>
<gene>
    <name evidence="3" type="ORF">OC842_005335</name>
</gene>
<keyword evidence="2" id="KW-0732">Signal</keyword>
<organism evidence="3 4">
    <name type="scientific">Tilletia horrida</name>
    <dbReference type="NCBI Taxonomy" id="155126"/>
    <lineage>
        <taxon>Eukaryota</taxon>
        <taxon>Fungi</taxon>
        <taxon>Dikarya</taxon>
        <taxon>Basidiomycota</taxon>
        <taxon>Ustilaginomycotina</taxon>
        <taxon>Exobasidiomycetes</taxon>
        <taxon>Tilletiales</taxon>
        <taxon>Tilletiaceae</taxon>
        <taxon>Tilletia</taxon>
    </lineage>
</organism>
<protein>
    <submittedName>
        <fullName evidence="3">Uncharacterized protein</fullName>
    </submittedName>
</protein>
<evidence type="ECO:0000313" key="3">
    <source>
        <dbReference type="EMBL" id="KAK0525971.1"/>
    </source>
</evidence>
<accession>A0AAN6GA19</accession>
<evidence type="ECO:0000256" key="1">
    <source>
        <dbReference type="SAM" id="MobiDB-lite"/>
    </source>
</evidence>
<proteinExistence type="predicted"/>
<comment type="caution">
    <text evidence="3">The sequence shown here is derived from an EMBL/GenBank/DDBJ whole genome shotgun (WGS) entry which is preliminary data.</text>
</comment>
<feature type="signal peptide" evidence="2">
    <location>
        <begin position="1"/>
        <end position="19"/>
    </location>
</feature>
<feature type="compositionally biased region" description="Low complexity" evidence="1">
    <location>
        <begin position="388"/>
        <end position="459"/>
    </location>
</feature>
<feature type="region of interest" description="Disordered" evidence="1">
    <location>
        <begin position="376"/>
        <end position="465"/>
    </location>
</feature>
<dbReference type="Proteomes" id="UP001176521">
    <property type="component" value="Unassembled WGS sequence"/>
</dbReference>
<name>A0AAN6GA19_9BASI</name>
<feature type="chain" id="PRO_5043042593" evidence="2">
    <location>
        <begin position="20"/>
        <end position="528"/>
    </location>
</feature>
<dbReference type="AlphaFoldDB" id="A0AAN6GA19"/>
<reference evidence="3" key="1">
    <citation type="journal article" date="2023" name="PhytoFront">
        <title>Draft Genome Resources of Seven Strains of Tilletia horrida, Causal Agent of Kernel Smut of Rice.</title>
        <authorList>
            <person name="Khanal S."/>
            <person name="Antony Babu S."/>
            <person name="Zhou X.G."/>
        </authorList>
    </citation>
    <scope>NUCLEOTIDE SEQUENCE</scope>
    <source>
        <strain evidence="3">TX3</strain>
    </source>
</reference>
<dbReference type="EMBL" id="JAPDMQ010000373">
    <property type="protein sequence ID" value="KAK0525971.1"/>
    <property type="molecule type" value="Genomic_DNA"/>
</dbReference>
<sequence length="528" mass="53719">MKFALALGAAFFAGNTAYASIIPQARNASSLLAPRFGGTLRPSQLCTINADGSDNCAVTQCDPNSGCWVDGTCGNHCFLLRLGDSNCLNDAECALGGCVSGTCAMVPNGGACMLHRACESSFCDETGTCVDSTVKGVFPKLHLCTLSDQCISGDCSDQWGDSTLCRQNSNICESVGHCGPNQIGQSCSTTSDCANGACTGGICQYSPVGATCSAYNECKTSRCSSGRCQTRGGGESCSDASDCSTGVCVPYNVNTSAGTCKQNDAGGYCRDHRDCTSAHCNTSMHSCLAGPGATCSAGATCASGTCRGGKCSKYSRKAICSKGSQCLSGSCVSGAPKSCGPQDCFTQRWCKTSGDGGQCLADSDCAGPSFCKDDSSTQTRVCSPGPRPTATTTTATTTSSKPSTSVKSTISTTSMTSVKSTTSSDPITSSKTTTLTKATSATKSASSTHTPIPTRTCTTSAGTPKPSAATCTTNAQCASTYCRKRLLGDGLTRATAGLCEVKKSAGARCYQDGGCVSGECDKMRGVCM</sequence>
<evidence type="ECO:0000313" key="4">
    <source>
        <dbReference type="Proteomes" id="UP001176521"/>
    </source>
</evidence>
<keyword evidence="4" id="KW-1185">Reference proteome</keyword>